<feature type="signal peptide" evidence="1">
    <location>
        <begin position="1"/>
        <end position="24"/>
    </location>
</feature>
<evidence type="ECO:0000256" key="1">
    <source>
        <dbReference type="SAM" id="SignalP"/>
    </source>
</evidence>
<reference evidence="3" key="1">
    <citation type="submission" date="2025-08" db="UniProtKB">
        <authorList>
            <consortium name="RefSeq"/>
        </authorList>
    </citation>
    <scope>IDENTIFICATION</scope>
    <source>
        <tissue evidence="3">Gonads</tissue>
    </source>
</reference>
<name>A0A1S3H1M0_LINAN</name>
<dbReference type="InParanoid" id="A0A1S3H1M0"/>
<evidence type="ECO:0000313" key="3">
    <source>
        <dbReference type="RefSeq" id="XP_013380025.1"/>
    </source>
</evidence>
<dbReference type="Proteomes" id="UP000085678">
    <property type="component" value="Unplaced"/>
</dbReference>
<dbReference type="AlphaFoldDB" id="A0A1S3H1M0"/>
<accession>A0A1S3H1M0</accession>
<sequence>MALTNRKDLLVVLVLFSVSNIILGQSRRTKFDRCGLTFTVPGINCEGSPKLLKVLQRAVDNQSDVDKKNTKLKTSVAELQKFIENFRETVNTVKAEVGGLKRVAFYPAPNPLIYGADDTTAEDRTLAPPDTTDIVISEEAGEKGLEPVLIRRPGRRPGPDV</sequence>
<protein>
    <submittedName>
        <fullName evidence="3">Uncharacterized protein LOC106151349</fullName>
    </submittedName>
</protein>
<organism evidence="2 3">
    <name type="scientific">Lingula anatina</name>
    <name type="common">Brachiopod</name>
    <name type="synonym">Lingula unguis</name>
    <dbReference type="NCBI Taxonomy" id="7574"/>
    <lineage>
        <taxon>Eukaryota</taxon>
        <taxon>Metazoa</taxon>
        <taxon>Spiralia</taxon>
        <taxon>Lophotrochozoa</taxon>
        <taxon>Brachiopoda</taxon>
        <taxon>Linguliformea</taxon>
        <taxon>Lingulata</taxon>
        <taxon>Lingulida</taxon>
        <taxon>Linguloidea</taxon>
        <taxon>Lingulidae</taxon>
        <taxon>Lingula</taxon>
    </lineage>
</organism>
<keyword evidence="1" id="KW-0732">Signal</keyword>
<gene>
    <name evidence="3" type="primary">LOC106151349</name>
</gene>
<evidence type="ECO:0000313" key="2">
    <source>
        <dbReference type="Proteomes" id="UP000085678"/>
    </source>
</evidence>
<dbReference type="GeneID" id="106151349"/>
<keyword evidence="2" id="KW-1185">Reference proteome</keyword>
<feature type="chain" id="PRO_5010230032" evidence="1">
    <location>
        <begin position="25"/>
        <end position="161"/>
    </location>
</feature>
<proteinExistence type="predicted"/>
<dbReference type="RefSeq" id="XP_013380025.1">
    <property type="nucleotide sequence ID" value="XM_013524571.1"/>
</dbReference>
<dbReference type="KEGG" id="lak:106151349"/>